<feature type="domain" description="Resolvase/invertase-type recombinase catalytic" evidence="8">
    <location>
        <begin position="1"/>
        <end position="134"/>
    </location>
</feature>
<dbReference type="EMBL" id="CAADFA010000048">
    <property type="protein sequence ID" value="VFJ47628.1"/>
    <property type="molecule type" value="Genomic_DNA"/>
</dbReference>
<dbReference type="PROSITE" id="PS51736">
    <property type="entry name" value="RECOMBINASES_3"/>
    <property type="match status" value="1"/>
</dbReference>
<dbReference type="PROSITE" id="PS00397">
    <property type="entry name" value="RECOMBINASES_1"/>
    <property type="match status" value="1"/>
</dbReference>
<dbReference type="GO" id="GO:0000150">
    <property type="term" value="F:DNA strand exchange activity"/>
    <property type="evidence" value="ECO:0007669"/>
    <property type="project" value="UniProtKB-KW"/>
</dbReference>
<dbReference type="InterPro" id="IPR006120">
    <property type="entry name" value="Resolvase_HTH_dom"/>
</dbReference>
<keyword evidence="3" id="KW-0230">DNA invertase</keyword>
<proteinExistence type="inferred from homology"/>
<dbReference type="FunFam" id="3.40.50.1390:FF:000001">
    <property type="entry name" value="DNA recombinase"/>
    <property type="match status" value="1"/>
</dbReference>
<dbReference type="EMBL" id="CAADEZ010000044">
    <property type="protein sequence ID" value="VFJ47097.1"/>
    <property type="molecule type" value="Genomic_DNA"/>
</dbReference>
<dbReference type="SMART" id="SM00857">
    <property type="entry name" value="Resolvase"/>
    <property type="match status" value="1"/>
</dbReference>
<name>A0A450S6Y1_9GAMM</name>
<dbReference type="InterPro" id="IPR006118">
    <property type="entry name" value="Recombinase_CS"/>
</dbReference>
<dbReference type="Pfam" id="PF00239">
    <property type="entry name" value="Resolvase"/>
    <property type="match status" value="1"/>
</dbReference>
<dbReference type="InterPro" id="IPR006119">
    <property type="entry name" value="Resolv_N"/>
</dbReference>
<evidence type="ECO:0000256" key="3">
    <source>
        <dbReference type="ARBA" id="ARBA00023100"/>
    </source>
</evidence>
<comment type="similarity">
    <text evidence="1">Belongs to the site-specific recombinase resolvase family.</text>
</comment>
<dbReference type="EMBL" id="CAADFL010000047">
    <property type="protein sequence ID" value="VFK07645.1"/>
    <property type="molecule type" value="Genomic_DNA"/>
</dbReference>
<dbReference type="CDD" id="cd00569">
    <property type="entry name" value="HTH_Hin_like"/>
    <property type="match status" value="1"/>
</dbReference>
<dbReference type="SUPFAM" id="SSF46689">
    <property type="entry name" value="Homeodomain-like"/>
    <property type="match status" value="1"/>
</dbReference>
<accession>A0A450S6Y1</accession>
<evidence type="ECO:0000259" key="8">
    <source>
        <dbReference type="PROSITE" id="PS51736"/>
    </source>
</evidence>
<dbReference type="SUPFAM" id="SSF53041">
    <property type="entry name" value="Resolvase-like"/>
    <property type="match status" value="1"/>
</dbReference>
<evidence type="ECO:0000256" key="6">
    <source>
        <dbReference type="PIRSR" id="PIRSR606118-50"/>
    </source>
</evidence>
<dbReference type="InterPro" id="IPR009057">
    <property type="entry name" value="Homeodomain-like_sf"/>
</dbReference>
<dbReference type="InterPro" id="IPR050639">
    <property type="entry name" value="SSR_resolvase"/>
</dbReference>
<evidence type="ECO:0000313" key="10">
    <source>
        <dbReference type="EMBL" id="VFJ47628.1"/>
    </source>
</evidence>
<dbReference type="InterPro" id="IPR036162">
    <property type="entry name" value="Resolvase-like_N_sf"/>
</dbReference>
<evidence type="ECO:0000256" key="7">
    <source>
        <dbReference type="PROSITE-ProRule" id="PRU10137"/>
    </source>
</evidence>
<dbReference type="Gene3D" id="1.10.10.60">
    <property type="entry name" value="Homeodomain-like"/>
    <property type="match status" value="1"/>
</dbReference>
<keyword evidence="2" id="KW-0229">DNA integration</keyword>
<protein>
    <submittedName>
        <fullName evidence="10">Site-specific DNA recombinase</fullName>
    </submittedName>
</protein>
<organism evidence="10">
    <name type="scientific">Candidatus Kentrum sp. FM</name>
    <dbReference type="NCBI Taxonomy" id="2126340"/>
    <lineage>
        <taxon>Bacteria</taxon>
        <taxon>Pseudomonadati</taxon>
        <taxon>Pseudomonadota</taxon>
        <taxon>Gammaproteobacteria</taxon>
        <taxon>Candidatus Kentrum</taxon>
    </lineage>
</organism>
<dbReference type="CDD" id="cd03768">
    <property type="entry name" value="SR_ResInv"/>
    <property type="match status" value="1"/>
</dbReference>
<keyword evidence="5" id="KW-0233">DNA recombination</keyword>
<dbReference type="GO" id="GO:0003677">
    <property type="term" value="F:DNA binding"/>
    <property type="evidence" value="ECO:0007669"/>
    <property type="project" value="UniProtKB-KW"/>
</dbReference>
<sequence>MKVGYARVSTRDQNLQMQIEALEAAGCERIFRETASGAQRERPELAKALDFMRPDDTLVVWKLDRLARSIKQLIETVEGLAERGIAFHSITEAIDTTGPSGQLVFHLFASLAQFERGLIRERTTAGLALAKSQGRVGGRPPGLTEADRKAAEALLADPAIPVKEVAGRLGISVSALYRHFPGGRSGAG</sequence>
<keyword evidence="4" id="KW-0238">DNA-binding</keyword>
<dbReference type="GO" id="GO:0015074">
    <property type="term" value="P:DNA integration"/>
    <property type="evidence" value="ECO:0007669"/>
    <property type="project" value="UniProtKB-KW"/>
</dbReference>
<dbReference type="PANTHER" id="PTHR30461">
    <property type="entry name" value="DNA-INVERTASE FROM LAMBDOID PROPHAGE"/>
    <property type="match status" value="1"/>
</dbReference>
<dbReference type="PANTHER" id="PTHR30461:SF2">
    <property type="entry name" value="SERINE RECOMBINASE PINE-RELATED"/>
    <property type="match status" value="1"/>
</dbReference>
<dbReference type="Gene3D" id="3.40.50.1390">
    <property type="entry name" value="Resolvase, N-terminal catalytic domain"/>
    <property type="match status" value="1"/>
</dbReference>
<dbReference type="Pfam" id="PF02796">
    <property type="entry name" value="HTH_7"/>
    <property type="match status" value="1"/>
</dbReference>
<evidence type="ECO:0000256" key="5">
    <source>
        <dbReference type="ARBA" id="ARBA00023172"/>
    </source>
</evidence>
<evidence type="ECO:0000256" key="4">
    <source>
        <dbReference type="ARBA" id="ARBA00023125"/>
    </source>
</evidence>
<evidence type="ECO:0000313" key="9">
    <source>
        <dbReference type="EMBL" id="VFJ47097.1"/>
    </source>
</evidence>
<evidence type="ECO:0000256" key="1">
    <source>
        <dbReference type="ARBA" id="ARBA00009913"/>
    </source>
</evidence>
<dbReference type="AlphaFoldDB" id="A0A450S6Y1"/>
<evidence type="ECO:0000313" key="11">
    <source>
        <dbReference type="EMBL" id="VFK07645.1"/>
    </source>
</evidence>
<evidence type="ECO:0000256" key="2">
    <source>
        <dbReference type="ARBA" id="ARBA00022908"/>
    </source>
</evidence>
<feature type="active site" description="O-(5'-phospho-DNA)-serine intermediate" evidence="6 7">
    <location>
        <position position="9"/>
    </location>
</feature>
<gene>
    <name evidence="9" type="ORF">BECKFM1743A_GA0114220_100443</name>
    <name evidence="11" type="ORF">BECKFM1743B_GA0114221_100472</name>
    <name evidence="10" type="ORF">BECKFM1743C_GA0114222_100482</name>
</gene>
<reference evidence="10" key="1">
    <citation type="submission" date="2019-02" db="EMBL/GenBank/DDBJ databases">
        <authorList>
            <person name="Gruber-Vodicka R. H."/>
            <person name="Seah K. B. B."/>
        </authorList>
    </citation>
    <scope>NUCLEOTIDE SEQUENCE</scope>
    <source>
        <strain evidence="9">BECK_BZ163</strain>
        <strain evidence="11">BECK_BZ164</strain>
        <strain evidence="10">BECK_BZ165</strain>
    </source>
</reference>